<evidence type="ECO:0000313" key="1">
    <source>
        <dbReference type="EMBL" id="GHF59192.1"/>
    </source>
</evidence>
<organism evidence="1 2">
    <name type="scientific">Amycolatopsis bartoniae</name>
    <dbReference type="NCBI Taxonomy" id="941986"/>
    <lineage>
        <taxon>Bacteria</taxon>
        <taxon>Bacillati</taxon>
        <taxon>Actinomycetota</taxon>
        <taxon>Actinomycetes</taxon>
        <taxon>Pseudonocardiales</taxon>
        <taxon>Pseudonocardiaceae</taxon>
        <taxon>Amycolatopsis</taxon>
    </lineage>
</organism>
<protein>
    <submittedName>
        <fullName evidence="1">Uncharacterized protein</fullName>
    </submittedName>
</protein>
<comment type="caution">
    <text evidence="1">The sequence shown here is derived from an EMBL/GenBank/DDBJ whole genome shotgun (WGS) entry which is preliminary data.</text>
</comment>
<reference evidence="1" key="2">
    <citation type="submission" date="2020-09" db="EMBL/GenBank/DDBJ databases">
        <authorList>
            <person name="Sun Q."/>
            <person name="Zhou Y."/>
        </authorList>
    </citation>
    <scope>NUCLEOTIDE SEQUENCE</scope>
    <source>
        <strain evidence="1">CGMCC 4.7679</strain>
    </source>
</reference>
<keyword evidence="2" id="KW-1185">Reference proteome</keyword>
<dbReference type="Proteomes" id="UP000658656">
    <property type="component" value="Unassembled WGS sequence"/>
</dbReference>
<dbReference type="RefSeq" id="WP_145936069.1">
    <property type="nucleotide sequence ID" value="NZ_BNAV01000004.1"/>
</dbReference>
<gene>
    <name evidence="1" type="ORF">GCM10017566_35840</name>
</gene>
<evidence type="ECO:0000313" key="2">
    <source>
        <dbReference type="Proteomes" id="UP000658656"/>
    </source>
</evidence>
<dbReference type="AlphaFoldDB" id="A0A8H9ISW3"/>
<dbReference type="EMBL" id="BNAV01000004">
    <property type="protein sequence ID" value="GHF59192.1"/>
    <property type="molecule type" value="Genomic_DNA"/>
</dbReference>
<reference evidence="1" key="1">
    <citation type="journal article" date="2014" name="Int. J. Syst. Evol. Microbiol.">
        <title>Complete genome sequence of Corynebacterium casei LMG S-19264T (=DSM 44701T), isolated from a smear-ripened cheese.</title>
        <authorList>
            <consortium name="US DOE Joint Genome Institute (JGI-PGF)"/>
            <person name="Walter F."/>
            <person name="Albersmeier A."/>
            <person name="Kalinowski J."/>
            <person name="Ruckert C."/>
        </authorList>
    </citation>
    <scope>NUCLEOTIDE SEQUENCE</scope>
    <source>
        <strain evidence="1">CGMCC 4.7679</strain>
    </source>
</reference>
<dbReference type="OrthoDB" id="3677880at2"/>
<name>A0A8H9ISW3_9PSEU</name>
<proteinExistence type="predicted"/>
<sequence length="198" mass="22133">MDLLAKQLRKNDEVVTEELTRHWLRRGERLGFGTPPLREYVRSNIGGQVRLPHEPLHQVPAFDLEKLGKPRWPLPSPEILEEDWPDDPTVGHFAYAQHPDQLAVHFADHFANSHGEARLVASDRRVAVVYPSKFLGTTGELFTTFCETDSRQVRFSAPFAGRSAPPPRVVRVDFADGSALLLRAPLAAELVARFGGPA</sequence>
<accession>A0A8H9ISW3</accession>